<dbReference type="InterPro" id="IPR002197">
    <property type="entry name" value="HTH_Fis"/>
</dbReference>
<sequence length="467" mass="53120">MELNLPHGMEHHLLMNELYKNLLDELDVGIHVINEKGKTIVYNRKMMEIESMKGEDVLGKELLEVFRFHDKQHSTLVRALKEGKSTKNVKQTYFNNKGKEITTINDSFPILNQGNITGAVEIAKDITQLERVIKENVLRKQNTKFTFDQIIGESESIKSVIEESKRATRTSSSVLIVGETGTGKELFAQSIHNGSSRSGATFLSQNCAAIPESLMESLLFGTKKGAFTGAVDRPGLFEQADGGTLLLDEINSLAPSLQAKLLRVIQEKTIRRVGDMKDKEVDVRIIATINEDPVDAIANDRLRKDLYYRLSVVTLFIPPLRNRKKDLQLLSQRFINKYNALFHMNVKKLSNEAMQLLSQHDWPGNVRELEHTIEGTMNLIMDEDIIHVQNLPVSLRKKYHKESYQKDIQDIAGLGGESTPLREKVQEAEKLYVQQVLEENDYNISRTAKILCISRQSLQYRIKKFGL</sequence>
<dbReference type="SMART" id="SM00382">
    <property type="entry name" value="AAA"/>
    <property type="match status" value="1"/>
</dbReference>
<dbReference type="InterPro" id="IPR058031">
    <property type="entry name" value="AAA_lid_NorR"/>
</dbReference>
<dbReference type="PROSITE" id="PS00688">
    <property type="entry name" value="SIGMA54_INTERACT_3"/>
    <property type="match status" value="1"/>
</dbReference>
<dbReference type="SUPFAM" id="SSF55785">
    <property type="entry name" value="PYP-like sensor domain (PAS domain)"/>
    <property type="match status" value="1"/>
</dbReference>
<dbReference type="PANTHER" id="PTHR32071">
    <property type="entry name" value="TRANSCRIPTIONAL REGULATORY PROTEIN"/>
    <property type="match status" value="1"/>
</dbReference>
<dbReference type="PROSITE" id="PS00675">
    <property type="entry name" value="SIGMA54_INTERACT_1"/>
    <property type="match status" value="1"/>
</dbReference>
<dbReference type="InterPro" id="IPR025943">
    <property type="entry name" value="Sigma_54_int_dom_ATP-bd_2"/>
</dbReference>
<evidence type="ECO:0000256" key="4">
    <source>
        <dbReference type="ARBA" id="ARBA00023125"/>
    </source>
</evidence>
<keyword evidence="1" id="KW-0547">Nucleotide-binding</keyword>
<evidence type="ECO:0000256" key="3">
    <source>
        <dbReference type="ARBA" id="ARBA00023015"/>
    </source>
</evidence>
<dbReference type="Gene3D" id="1.10.10.60">
    <property type="entry name" value="Homeodomain-like"/>
    <property type="match status" value="1"/>
</dbReference>
<dbReference type="SUPFAM" id="SSF52540">
    <property type="entry name" value="P-loop containing nucleoside triphosphate hydrolases"/>
    <property type="match status" value="1"/>
</dbReference>
<keyword evidence="5" id="KW-0804">Transcription</keyword>
<dbReference type="InterPro" id="IPR002078">
    <property type="entry name" value="Sigma_54_int"/>
</dbReference>
<evidence type="ECO:0000256" key="5">
    <source>
        <dbReference type="ARBA" id="ARBA00023163"/>
    </source>
</evidence>
<dbReference type="PRINTS" id="PR01590">
    <property type="entry name" value="HTHFIS"/>
</dbReference>
<dbReference type="EMBL" id="JBHRRZ010000012">
    <property type="protein sequence ID" value="MFC2948030.1"/>
    <property type="molecule type" value="Genomic_DNA"/>
</dbReference>
<dbReference type="SUPFAM" id="SSF46689">
    <property type="entry name" value="Homeodomain-like"/>
    <property type="match status" value="1"/>
</dbReference>
<accession>A0ABV7A558</accession>
<proteinExistence type="predicted"/>
<dbReference type="PROSITE" id="PS00676">
    <property type="entry name" value="SIGMA54_INTERACT_2"/>
    <property type="match status" value="1"/>
</dbReference>
<name>A0ABV7A558_9BACI</name>
<protein>
    <submittedName>
        <fullName evidence="8">Sigma-54 interaction domain-containing protein</fullName>
    </submittedName>
</protein>
<evidence type="ECO:0000259" key="6">
    <source>
        <dbReference type="PROSITE" id="PS50045"/>
    </source>
</evidence>
<dbReference type="PANTHER" id="PTHR32071:SF74">
    <property type="entry name" value="TRANSCRIPTIONAL ACTIVATOR ROCR"/>
    <property type="match status" value="1"/>
</dbReference>
<dbReference type="Pfam" id="PF02954">
    <property type="entry name" value="HTH_8"/>
    <property type="match status" value="1"/>
</dbReference>
<keyword evidence="9" id="KW-1185">Reference proteome</keyword>
<comment type="caution">
    <text evidence="8">The sequence shown here is derived from an EMBL/GenBank/DDBJ whole genome shotgun (WGS) entry which is preliminary data.</text>
</comment>
<dbReference type="InterPro" id="IPR035965">
    <property type="entry name" value="PAS-like_dom_sf"/>
</dbReference>
<dbReference type="Proteomes" id="UP001595387">
    <property type="component" value="Unassembled WGS sequence"/>
</dbReference>
<keyword evidence="2" id="KW-0067">ATP-binding</keyword>
<evidence type="ECO:0000313" key="9">
    <source>
        <dbReference type="Proteomes" id="UP001595387"/>
    </source>
</evidence>
<dbReference type="InterPro" id="IPR025944">
    <property type="entry name" value="Sigma_54_int_dom_CS"/>
</dbReference>
<dbReference type="RefSeq" id="WP_390304532.1">
    <property type="nucleotide sequence ID" value="NZ_JBHRRZ010000012.1"/>
</dbReference>
<dbReference type="Gene3D" id="1.10.8.60">
    <property type="match status" value="1"/>
</dbReference>
<dbReference type="Pfam" id="PF13426">
    <property type="entry name" value="PAS_9"/>
    <property type="match status" value="1"/>
</dbReference>
<dbReference type="NCBIfam" id="TIGR00229">
    <property type="entry name" value="sensory_box"/>
    <property type="match status" value="1"/>
</dbReference>
<evidence type="ECO:0000313" key="8">
    <source>
        <dbReference type="EMBL" id="MFC2948030.1"/>
    </source>
</evidence>
<reference evidence="9" key="1">
    <citation type="journal article" date="2019" name="Int. J. Syst. Evol. Microbiol.">
        <title>The Global Catalogue of Microorganisms (GCM) 10K type strain sequencing project: providing services to taxonomists for standard genome sequencing and annotation.</title>
        <authorList>
            <consortium name="The Broad Institute Genomics Platform"/>
            <consortium name="The Broad Institute Genome Sequencing Center for Infectious Disease"/>
            <person name="Wu L."/>
            <person name="Ma J."/>
        </authorList>
    </citation>
    <scope>NUCLEOTIDE SEQUENCE [LARGE SCALE GENOMIC DNA]</scope>
    <source>
        <strain evidence="9">KCTC 13193</strain>
    </source>
</reference>
<dbReference type="InterPro" id="IPR000014">
    <property type="entry name" value="PAS"/>
</dbReference>
<dbReference type="InterPro" id="IPR027417">
    <property type="entry name" value="P-loop_NTPase"/>
</dbReference>
<dbReference type="InterPro" id="IPR009057">
    <property type="entry name" value="Homeodomain-like_sf"/>
</dbReference>
<evidence type="ECO:0000256" key="1">
    <source>
        <dbReference type="ARBA" id="ARBA00022741"/>
    </source>
</evidence>
<dbReference type="InterPro" id="IPR025662">
    <property type="entry name" value="Sigma_54_int_dom_ATP-bd_1"/>
</dbReference>
<feature type="domain" description="Sigma-54 factor interaction" evidence="6">
    <location>
        <begin position="150"/>
        <end position="378"/>
    </location>
</feature>
<dbReference type="Pfam" id="PF00158">
    <property type="entry name" value="Sigma54_activat"/>
    <property type="match status" value="1"/>
</dbReference>
<evidence type="ECO:0000259" key="7">
    <source>
        <dbReference type="PROSITE" id="PS50112"/>
    </source>
</evidence>
<evidence type="ECO:0000256" key="2">
    <source>
        <dbReference type="ARBA" id="ARBA00022840"/>
    </source>
</evidence>
<dbReference type="Gene3D" id="3.30.450.20">
    <property type="entry name" value="PAS domain"/>
    <property type="match status" value="1"/>
</dbReference>
<dbReference type="PROSITE" id="PS50045">
    <property type="entry name" value="SIGMA54_INTERACT_4"/>
    <property type="match status" value="1"/>
</dbReference>
<keyword evidence="4" id="KW-0238">DNA-binding</keyword>
<feature type="domain" description="PAS" evidence="7">
    <location>
        <begin position="15"/>
        <end position="63"/>
    </location>
</feature>
<gene>
    <name evidence="8" type="ORF">ACFODW_06700</name>
</gene>
<dbReference type="SMART" id="SM00091">
    <property type="entry name" value="PAS"/>
    <property type="match status" value="1"/>
</dbReference>
<dbReference type="Gene3D" id="3.40.50.300">
    <property type="entry name" value="P-loop containing nucleotide triphosphate hydrolases"/>
    <property type="match status" value="1"/>
</dbReference>
<dbReference type="PROSITE" id="PS50112">
    <property type="entry name" value="PAS"/>
    <property type="match status" value="1"/>
</dbReference>
<organism evidence="8 9">
    <name type="scientific">Virgibacillus sediminis</name>
    <dbReference type="NCBI Taxonomy" id="202260"/>
    <lineage>
        <taxon>Bacteria</taxon>
        <taxon>Bacillati</taxon>
        <taxon>Bacillota</taxon>
        <taxon>Bacilli</taxon>
        <taxon>Bacillales</taxon>
        <taxon>Bacillaceae</taxon>
        <taxon>Virgibacillus</taxon>
    </lineage>
</organism>
<dbReference type="InterPro" id="IPR003593">
    <property type="entry name" value="AAA+_ATPase"/>
</dbReference>
<dbReference type="CDD" id="cd00009">
    <property type="entry name" value="AAA"/>
    <property type="match status" value="1"/>
</dbReference>
<dbReference type="Pfam" id="PF25601">
    <property type="entry name" value="AAA_lid_14"/>
    <property type="match status" value="1"/>
</dbReference>
<keyword evidence="3" id="KW-0805">Transcription regulation</keyword>